<dbReference type="Gene3D" id="3.30.565.10">
    <property type="entry name" value="Histidine kinase-like ATPase, C-terminal domain"/>
    <property type="match status" value="1"/>
</dbReference>
<dbReference type="SUPFAM" id="SSF55874">
    <property type="entry name" value="ATPase domain of HSP90 chaperone/DNA topoisomerase II/histidine kinase"/>
    <property type="match status" value="1"/>
</dbReference>
<dbReference type="InterPro" id="IPR036890">
    <property type="entry name" value="HATPase_C_sf"/>
</dbReference>
<dbReference type="EMBL" id="JAUJYN010000045">
    <property type="protein sequence ID" value="KAK1257375.1"/>
    <property type="molecule type" value="Genomic_DNA"/>
</dbReference>
<dbReference type="PANTHER" id="PTHR32387">
    <property type="entry name" value="WU:FJ29H11"/>
    <property type="match status" value="1"/>
</dbReference>
<name>A0AAV9A0S9_ACOGR</name>
<evidence type="ECO:0000313" key="1">
    <source>
        <dbReference type="EMBL" id="KAK1257375.1"/>
    </source>
</evidence>
<keyword evidence="2" id="KW-1185">Reference proteome</keyword>
<protein>
    <recommendedName>
        <fullName evidence="3">Sacsin</fullName>
    </recommendedName>
</protein>
<accession>A0AAV9A0S9</accession>
<dbReference type="PANTHER" id="PTHR32387:SF3">
    <property type="entry name" value="ATP_DNA BINDING PROTEIN"/>
    <property type="match status" value="1"/>
</dbReference>
<gene>
    <name evidence="1" type="ORF">QJS04_geneDACA023609</name>
</gene>
<proteinExistence type="predicted"/>
<reference evidence="1" key="1">
    <citation type="journal article" date="2023" name="Nat. Commun.">
        <title>Diploid and tetraploid genomes of Acorus and the evolution of monocots.</title>
        <authorList>
            <person name="Ma L."/>
            <person name="Liu K.W."/>
            <person name="Li Z."/>
            <person name="Hsiao Y.Y."/>
            <person name="Qi Y."/>
            <person name="Fu T."/>
            <person name="Tang G.D."/>
            <person name="Zhang D."/>
            <person name="Sun W.H."/>
            <person name="Liu D.K."/>
            <person name="Li Y."/>
            <person name="Chen G.Z."/>
            <person name="Liu X.D."/>
            <person name="Liao X.Y."/>
            <person name="Jiang Y.T."/>
            <person name="Yu X."/>
            <person name="Hao Y."/>
            <person name="Huang J."/>
            <person name="Zhao X.W."/>
            <person name="Ke S."/>
            <person name="Chen Y.Y."/>
            <person name="Wu W.L."/>
            <person name="Hsu J.L."/>
            <person name="Lin Y.F."/>
            <person name="Huang M.D."/>
            <person name="Li C.Y."/>
            <person name="Huang L."/>
            <person name="Wang Z.W."/>
            <person name="Zhao X."/>
            <person name="Zhong W.Y."/>
            <person name="Peng D.H."/>
            <person name="Ahmad S."/>
            <person name="Lan S."/>
            <person name="Zhang J.S."/>
            <person name="Tsai W.C."/>
            <person name="Van de Peer Y."/>
            <person name="Liu Z.J."/>
        </authorList>
    </citation>
    <scope>NUCLEOTIDE SEQUENCE</scope>
    <source>
        <strain evidence="1">SCP</strain>
    </source>
</reference>
<sequence length="1621" mass="184302">MEREHIEEIRRKKFSIGGDPNMLTEDLHQAVKNLSAELYTKDVHFLMELIQNAEDNEYPPGVDPSLEFVITSKDITSTGALMTLLIFNNEKGFSPKNIESICGVGRSTKKGIGFKSVFLITSQPHIFSNNYQIRFNEFPTPDCNLGYIVPEWVDNNPTLSDVQKIYGRSKPLPTTTIILPLKSDKVSAVKHQLSTVHPEVLLFLTKIKRLSVREDNEDPGLNTVNAISISSETDFQTRKNISAESYTLHLAANESKSGGRERDCDYYMWKQKFPVRVDSEVERRREVEEWVITLAFAHGQRLNRGMRSPGVYAFLPTEMVTGFPFIIQADFILASSRETILLDNKWNKGILSCVASAFVSAFDSLLKTSQATPDFSLPPIFKFLPVNSSAYPELDSVRMAIKEKVVSENFIPCESYTNQRIFCKPGEVGRLIPDFWGILADARKQGVGLEDLSSHGTYILSSAFDAPEYNDILEFLGVDYVDANWYAKCVMGSNLIMGVSEDLYVRILYYFAENWGDYFHCTNVRSLPLLKYTNQDGRLSLISMERVTQDAENVFVSDHMENASWLIGWNHEFGCCAGRFFVPHNTQLALKRFSKAMPLMEWLKHYMSVKAVNVYSYAILCMDSLDNKHLAIAFAYFLYHSLKKKCMSEGQVRELCRSMPLVDNYGGMWKNWSGVLVPAKGSKWIGLLGSNRWRRRGFIELSGDYSLAGKYAGLHTPEKSLLKFMQNHVGASDVPCISPPNAAFTTVASPLTRENALLLLKWISNLRNKGTRMPEKFLTCIRDGNWVKTSAGYKSPSDSFLSSSDWGCLLQMGSLLVDIPLIDLEFYGKCIEKYKEELKAIGVMFEFGEACQFIGKHFMSLASSRDLTRSKVFSMLKFMRFLREKYLPTEDFVKSVMSGRWLKTVAGMSSPIGSILPDSEWTAASIISHLPFIDSEYYGDEILSYNTELQLLGVVVGFNRNYQLVMDNFEWPLYMASITVNCAFLILECIRHASLSDDLLCNIRRQKWVKTNHGLRSPSECFLFDSDWNCLMSVADDVPLIDVKFYESRIQSYKDELKKIGVVVRFEEASIAVSKRFKALALKNSLTKEQGIYEYKDEMKAFGVTVEFQMGPRFVITGLCVPTYSAGIAPDSVIALLKCIRNLKSGSVEVSFPKEFASHISKKWLKTVAGYRSPKECILFDSSWASHLERKDGPFIDEDFYGSDIKTYKAELVLLGVTTDVENGLPLLAGHLEYHSCCSVINRIYKYLKMFKWVPDNKTANWVWIPNGDDNGKWVNAVDCVLHDKDDLYSECLHVLDKIYENEMVNFFSMALGVRQSPSVADYIDLWKGWENSKTKLAHNECCAFWICIVSNWSKKTEKLLFENIKKLPVISTGSGGIALSDKDDVFIPDDMQLKDAFDKANFRSVFVWYPQPSLASVTRTKLYQIYASVGVRTISKSVKIERPFEMKGRGDARNVNKRYAMVRDGLFRIVLAFLSDISLELSMEKRHQTVKCIHDLKFLETDEPVMVRYSLPMSGGKAATVKASRIFRWERESSELYVQKIDKSSTEKERIEFATYFSQVVSEGLMWDEPDRIGGLSELIKLGCLLKFEKDAVNFLLMTKNLHVLVEDEQFLISEVSSSV</sequence>
<evidence type="ECO:0008006" key="3">
    <source>
        <dbReference type="Google" id="ProtNLM"/>
    </source>
</evidence>
<reference evidence="1" key="2">
    <citation type="submission" date="2023-06" db="EMBL/GenBank/DDBJ databases">
        <authorList>
            <person name="Ma L."/>
            <person name="Liu K.-W."/>
            <person name="Li Z."/>
            <person name="Hsiao Y.-Y."/>
            <person name="Qi Y."/>
            <person name="Fu T."/>
            <person name="Tang G."/>
            <person name="Zhang D."/>
            <person name="Sun W.-H."/>
            <person name="Liu D.-K."/>
            <person name="Li Y."/>
            <person name="Chen G.-Z."/>
            <person name="Liu X.-D."/>
            <person name="Liao X.-Y."/>
            <person name="Jiang Y.-T."/>
            <person name="Yu X."/>
            <person name="Hao Y."/>
            <person name="Huang J."/>
            <person name="Zhao X.-W."/>
            <person name="Ke S."/>
            <person name="Chen Y.-Y."/>
            <person name="Wu W.-L."/>
            <person name="Hsu J.-L."/>
            <person name="Lin Y.-F."/>
            <person name="Huang M.-D."/>
            <person name="Li C.-Y."/>
            <person name="Huang L."/>
            <person name="Wang Z.-W."/>
            <person name="Zhao X."/>
            <person name="Zhong W.-Y."/>
            <person name="Peng D.-H."/>
            <person name="Ahmad S."/>
            <person name="Lan S."/>
            <person name="Zhang J.-S."/>
            <person name="Tsai W.-C."/>
            <person name="Van De Peer Y."/>
            <person name="Liu Z.-J."/>
        </authorList>
    </citation>
    <scope>NUCLEOTIDE SEQUENCE</scope>
    <source>
        <strain evidence="1">SCP</strain>
        <tissue evidence="1">Leaves</tissue>
    </source>
</reference>
<organism evidence="1 2">
    <name type="scientific">Acorus gramineus</name>
    <name type="common">Dwarf sweet flag</name>
    <dbReference type="NCBI Taxonomy" id="55184"/>
    <lineage>
        <taxon>Eukaryota</taxon>
        <taxon>Viridiplantae</taxon>
        <taxon>Streptophyta</taxon>
        <taxon>Embryophyta</taxon>
        <taxon>Tracheophyta</taxon>
        <taxon>Spermatophyta</taxon>
        <taxon>Magnoliopsida</taxon>
        <taxon>Liliopsida</taxon>
        <taxon>Acoraceae</taxon>
        <taxon>Acorus</taxon>
    </lineage>
</organism>
<dbReference type="InterPro" id="IPR052957">
    <property type="entry name" value="Auxin_embryo_med"/>
</dbReference>
<dbReference type="Proteomes" id="UP001179952">
    <property type="component" value="Unassembled WGS sequence"/>
</dbReference>
<evidence type="ECO:0000313" key="2">
    <source>
        <dbReference type="Proteomes" id="UP001179952"/>
    </source>
</evidence>
<comment type="caution">
    <text evidence="1">The sequence shown here is derived from an EMBL/GenBank/DDBJ whole genome shotgun (WGS) entry which is preliminary data.</text>
</comment>